<sequence>MASQSIFNSESDEDHWVIQINQMVSESHNSILKKIPVCIFHVPKSLSYAKPEAFSPQLIAIGPYTHFRPELYPMERFKIFAAKAVLDHFNKHDLKQVVQEFHDTATFIRASYHKYLDLKDETLLYTMAIDALFLLNFYHNYLDKKLSGSFMMGLEDPVQLSGVKLTRNATIRDILMVENQIPNYSLLKILLFESSEPPHLVQEYLGSMLLSFCHQHSPLKLTHTITCSEAVSKHHHVLDLMYHLVVSHAVKSETPVPDQGEGTSALQKSSDSEAIAISFKKFKGVLTWTVESLKKLKDVNIPLVKPVKRHLDPVLKVSSQLDALSSHPKLSEEEEEEETHMIVNIPCVRELDSVGVFFQPVEGGNMAIEFDEKRGIFYLPVVNLDVNSEVIMRNLVAYEALTQPDFLIFTRYTELMRGIVDSLEDVKLLRKAGIIESSSTLSVEETEELFNGMSKSITPTKTHKLDETINKVKKYYDYKRKTNILKASTDYVYRSWKLFTLLATFVLLAMTAIETFCAAYDCHRYFAPE</sequence>
<dbReference type="EMBL" id="CP039349">
    <property type="protein sequence ID" value="QCD95028.1"/>
    <property type="molecule type" value="Genomic_DNA"/>
</dbReference>
<dbReference type="Pfam" id="PF03140">
    <property type="entry name" value="DUF247"/>
    <property type="match status" value="1"/>
</dbReference>
<proteinExistence type="predicted"/>
<keyword evidence="3" id="KW-1185">Reference proteome</keyword>
<name>A0A4D6M368_VIGUN</name>
<protein>
    <submittedName>
        <fullName evidence="2">Uncharacterized protein</fullName>
    </submittedName>
</protein>
<evidence type="ECO:0000313" key="2">
    <source>
        <dbReference type="EMBL" id="QCD95028.1"/>
    </source>
</evidence>
<reference evidence="2 3" key="1">
    <citation type="submission" date="2019-04" db="EMBL/GenBank/DDBJ databases">
        <title>An improved genome assembly and genetic linkage map for asparagus bean, Vigna unguiculata ssp. sesquipedialis.</title>
        <authorList>
            <person name="Xia Q."/>
            <person name="Zhang R."/>
            <person name="Dong Y."/>
        </authorList>
    </citation>
    <scope>NUCLEOTIDE SEQUENCE [LARGE SCALE GENOMIC DNA]</scope>
    <source>
        <tissue evidence="2">Leaf</tissue>
    </source>
</reference>
<accession>A0A4D6M368</accession>
<gene>
    <name evidence="2" type="ORF">DEO72_LG5g3120</name>
</gene>
<dbReference type="AlphaFoldDB" id="A0A4D6M368"/>
<keyword evidence="1" id="KW-1133">Transmembrane helix</keyword>
<keyword evidence="1" id="KW-0472">Membrane</keyword>
<dbReference type="PANTHER" id="PTHR31170">
    <property type="entry name" value="BNAC04G53230D PROTEIN"/>
    <property type="match status" value="1"/>
</dbReference>
<evidence type="ECO:0000256" key="1">
    <source>
        <dbReference type="SAM" id="Phobius"/>
    </source>
</evidence>
<dbReference type="Proteomes" id="UP000501690">
    <property type="component" value="Linkage Group LG5"/>
</dbReference>
<organism evidence="2 3">
    <name type="scientific">Vigna unguiculata</name>
    <name type="common">Cowpea</name>
    <dbReference type="NCBI Taxonomy" id="3917"/>
    <lineage>
        <taxon>Eukaryota</taxon>
        <taxon>Viridiplantae</taxon>
        <taxon>Streptophyta</taxon>
        <taxon>Embryophyta</taxon>
        <taxon>Tracheophyta</taxon>
        <taxon>Spermatophyta</taxon>
        <taxon>Magnoliopsida</taxon>
        <taxon>eudicotyledons</taxon>
        <taxon>Gunneridae</taxon>
        <taxon>Pentapetalae</taxon>
        <taxon>rosids</taxon>
        <taxon>fabids</taxon>
        <taxon>Fabales</taxon>
        <taxon>Fabaceae</taxon>
        <taxon>Papilionoideae</taxon>
        <taxon>50 kb inversion clade</taxon>
        <taxon>NPAAA clade</taxon>
        <taxon>indigoferoid/millettioid clade</taxon>
        <taxon>Phaseoleae</taxon>
        <taxon>Vigna</taxon>
    </lineage>
</organism>
<feature type="transmembrane region" description="Helical" evidence="1">
    <location>
        <begin position="498"/>
        <end position="520"/>
    </location>
</feature>
<dbReference type="PANTHER" id="PTHR31170:SF25">
    <property type="entry name" value="BNAA09G04570D PROTEIN"/>
    <property type="match status" value="1"/>
</dbReference>
<evidence type="ECO:0000313" key="3">
    <source>
        <dbReference type="Proteomes" id="UP000501690"/>
    </source>
</evidence>
<dbReference type="InterPro" id="IPR004158">
    <property type="entry name" value="DUF247_pln"/>
</dbReference>
<keyword evidence="1" id="KW-0812">Transmembrane</keyword>